<keyword evidence="10" id="KW-1185">Reference proteome</keyword>
<evidence type="ECO:0000256" key="3">
    <source>
        <dbReference type="ARBA" id="ARBA00023027"/>
    </source>
</evidence>
<evidence type="ECO:0000313" key="10">
    <source>
        <dbReference type="Proteomes" id="UP000240739"/>
    </source>
</evidence>
<evidence type="ECO:0008006" key="11">
    <source>
        <dbReference type="Google" id="ProtNLM"/>
    </source>
</evidence>
<dbReference type="InterPro" id="IPR001236">
    <property type="entry name" value="Lactate/malate_DH_N"/>
</dbReference>
<evidence type="ECO:0000313" key="9">
    <source>
        <dbReference type="EMBL" id="PTL58244.1"/>
    </source>
</evidence>
<dbReference type="InterPro" id="IPR001557">
    <property type="entry name" value="L-lactate/malate_DH"/>
</dbReference>
<dbReference type="PANTHER" id="PTHR43128">
    <property type="entry name" value="L-2-HYDROXYCARBOXYLATE DEHYDROGENASE (NAD(P)(+))"/>
    <property type="match status" value="1"/>
</dbReference>
<dbReference type="InterPro" id="IPR022383">
    <property type="entry name" value="Lactate/malate_DH_C"/>
</dbReference>
<dbReference type="RefSeq" id="WP_107566682.1">
    <property type="nucleotide sequence ID" value="NZ_PYYB01000001.1"/>
</dbReference>
<accession>A0A2T4UG71</accession>
<evidence type="ECO:0000259" key="7">
    <source>
        <dbReference type="Pfam" id="PF00056"/>
    </source>
</evidence>
<evidence type="ECO:0000256" key="1">
    <source>
        <dbReference type="ARBA" id="ARBA00006054"/>
    </source>
</evidence>
<dbReference type="Proteomes" id="UP000240739">
    <property type="component" value="Unassembled WGS sequence"/>
</dbReference>
<dbReference type="EMBL" id="PYYB01000001">
    <property type="protein sequence ID" value="PTL58244.1"/>
    <property type="molecule type" value="Genomic_DNA"/>
</dbReference>
<protein>
    <recommendedName>
        <fullName evidence="11">Lactate dehydrogenase</fullName>
    </recommendedName>
</protein>
<feature type="domain" description="Lactate/malate dehydrogenase C-terminal" evidence="8">
    <location>
        <begin position="132"/>
        <end position="283"/>
    </location>
</feature>
<dbReference type="GO" id="GO:0004459">
    <property type="term" value="F:L-lactate dehydrogenase (NAD+) activity"/>
    <property type="evidence" value="ECO:0007669"/>
    <property type="project" value="TreeGrafter"/>
</dbReference>
<evidence type="ECO:0000256" key="6">
    <source>
        <dbReference type="RuleBase" id="RU003369"/>
    </source>
</evidence>
<comment type="similarity">
    <text evidence="1">Belongs to the LDH/MDH superfamily. LDH family.</text>
</comment>
<name>A0A2T4UG71_9ACTN</name>
<evidence type="ECO:0000259" key="8">
    <source>
        <dbReference type="Pfam" id="PF02866"/>
    </source>
</evidence>
<dbReference type="Pfam" id="PF02866">
    <property type="entry name" value="Ldh_1_C"/>
    <property type="match status" value="1"/>
</dbReference>
<dbReference type="PRINTS" id="PR00086">
    <property type="entry name" value="LLDHDRGNASE"/>
</dbReference>
<proteinExistence type="inferred from homology"/>
<dbReference type="Gene3D" id="3.40.50.720">
    <property type="entry name" value="NAD(P)-binding Rossmann-like Domain"/>
    <property type="match status" value="1"/>
</dbReference>
<keyword evidence="2 6" id="KW-0560">Oxidoreductase</keyword>
<dbReference type="Gene3D" id="3.90.110.10">
    <property type="entry name" value="Lactate dehydrogenase/glycoside hydrolase, family 4, C-terminal"/>
    <property type="match status" value="1"/>
</dbReference>
<evidence type="ECO:0000256" key="2">
    <source>
        <dbReference type="ARBA" id="ARBA00023002"/>
    </source>
</evidence>
<reference evidence="9 10" key="1">
    <citation type="submission" date="2018-03" db="EMBL/GenBank/DDBJ databases">
        <title>Aquarubrobacter algicola gen. nov., sp. nov., a novel actinobacterium isolated from shallow eutrophic lake during the end of cyanobacterial harmful algal blooms.</title>
        <authorList>
            <person name="Chun S.J."/>
        </authorList>
    </citation>
    <scope>NUCLEOTIDE SEQUENCE [LARGE SCALE GENOMIC DNA]</scope>
    <source>
        <strain evidence="9 10">Seoho-28</strain>
    </source>
</reference>
<dbReference type="Pfam" id="PF00056">
    <property type="entry name" value="Ldh_1_N"/>
    <property type="match status" value="1"/>
</dbReference>
<dbReference type="PIRSF" id="PIRSF000102">
    <property type="entry name" value="Lac_mal_DH"/>
    <property type="match status" value="1"/>
</dbReference>
<feature type="binding site" evidence="5">
    <location>
        <position position="33"/>
    </location>
    <ligand>
        <name>NAD(+)</name>
        <dbReference type="ChEBI" id="CHEBI:57540"/>
    </ligand>
</feature>
<dbReference type="SUPFAM" id="SSF51735">
    <property type="entry name" value="NAD(P)-binding Rossmann-fold domains"/>
    <property type="match status" value="1"/>
</dbReference>
<organism evidence="9 10">
    <name type="scientific">Paraconexibacter algicola</name>
    <dbReference type="NCBI Taxonomy" id="2133960"/>
    <lineage>
        <taxon>Bacteria</taxon>
        <taxon>Bacillati</taxon>
        <taxon>Actinomycetota</taxon>
        <taxon>Thermoleophilia</taxon>
        <taxon>Solirubrobacterales</taxon>
        <taxon>Paraconexibacteraceae</taxon>
        <taxon>Paraconexibacter</taxon>
    </lineage>
</organism>
<dbReference type="InterPro" id="IPR036291">
    <property type="entry name" value="NAD(P)-bd_dom_sf"/>
</dbReference>
<sequence>MRRKITVVGAGAVGSATALLLGRRPDADVVLVDADAARARARALDLTAAVALDAGAGRVSPGGWVDVAGSHVVVLALGGPDPLAALAEVGTELARRCPDAVVVVLTTPVDAATHAVLEATRFPRGQVLGLGTVVDTARLRSLLAREAGVSVADVQALVLGQHDGVLVPITSTATIAGRPAAEVLGTERLDAVVAGVADAADELRAGLGERAGLLAPAAAVVDVVAAIVDDTRRVLPCSALCQGELGITGSVLAVPVALGADGITAIVDVQMAEAERVALLAAADV</sequence>
<dbReference type="AlphaFoldDB" id="A0A2T4UG71"/>
<evidence type="ECO:0000256" key="5">
    <source>
        <dbReference type="PIRSR" id="PIRSR000102-3"/>
    </source>
</evidence>
<dbReference type="GO" id="GO:0006089">
    <property type="term" value="P:lactate metabolic process"/>
    <property type="evidence" value="ECO:0007669"/>
    <property type="project" value="TreeGrafter"/>
</dbReference>
<feature type="domain" description="Lactate/malate dehydrogenase N-terminal" evidence="7">
    <location>
        <begin position="4"/>
        <end position="78"/>
    </location>
</feature>
<feature type="active site" description="Proton acceptor" evidence="4">
    <location>
        <position position="162"/>
    </location>
</feature>
<gene>
    <name evidence="9" type="ORF">C7Y72_00565</name>
</gene>
<feature type="binding site" evidence="5">
    <location>
        <begin position="9"/>
        <end position="14"/>
    </location>
    <ligand>
        <name>NAD(+)</name>
        <dbReference type="ChEBI" id="CHEBI:57540"/>
    </ligand>
</feature>
<comment type="caution">
    <text evidence="9">The sequence shown here is derived from an EMBL/GenBank/DDBJ whole genome shotgun (WGS) entry which is preliminary data.</text>
</comment>
<dbReference type="OrthoDB" id="9802969at2"/>
<keyword evidence="3 5" id="KW-0520">NAD</keyword>
<evidence type="ECO:0000256" key="4">
    <source>
        <dbReference type="PIRSR" id="PIRSR000102-1"/>
    </source>
</evidence>
<dbReference type="SUPFAM" id="SSF56327">
    <property type="entry name" value="LDH C-terminal domain-like"/>
    <property type="match status" value="1"/>
</dbReference>
<dbReference type="PANTHER" id="PTHR43128:SF16">
    <property type="entry name" value="L-LACTATE DEHYDROGENASE"/>
    <property type="match status" value="1"/>
</dbReference>
<dbReference type="InterPro" id="IPR015955">
    <property type="entry name" value="Lactate_DH/Glyco_Ohase_4_C"/>
</dbReference>